<keyword evidence="1 4" id="KW-0808">Transferase</keyword>
<dbReference type="PANTHER" id="PTHR43877:SF2">
    <property type="entry name" value="AMINOALKYLPHOSPHONATE N-ACETYLTRANSFERASE-RELATED"/>
    <property type="match status" value="1"/>
</dbReference>
<keyword evidence="2" id="KW-0012">Acyltransferase</keyword>
<proteinExistence type="predicted"/>
<evidence type="ECO:0000313" key="4">
    <source>
        <dbReference type="EMBL" id="CTP90161.1"/>
    </source>
</evidence>
<protein>
    <submittedName>
        <fullName evidence="4">GNAT family acetyltransferase</fullName>
    </submittedName>
</protein>
<sequence length="179" mass="19876">MPHPLTFRPATVADIDAIAALVTSAYRGDSSRVGWTTEADLLDGNRIDREVLRADILRPRSLVLLAERDGELIACAHVADDDGAGYFGMFSVQPQAQGGGLGTTVLAEAERIAWQEWQLPVMQMTVIDLREELIAFYERRGYRRTGIKKPFPYGDARFGAPRRDDLRFELLEKPLGSAA</sequence>
<dbReference type="Gene3D" id="3.40.630.30">
    <property type="match status" value="1"/>
</dbReference>
<dbReference type="Proteomes" id="UP000046187">
    <property type="component" value="Unassembled WGS sequence"/>
</dbReference>
<name>A0A0K2ZWI0_9XANT</name>
<dbReference type="CDD" id="cd04301">
    <property type="entry name" value="NAT_SF"/>
    <property type="match status" value="1"/>
</dbReference>
<dbReference type="SUPFAM" id="SSF55729">
    <property type="entry name" value="Acyl-CoA N-acyltransferases (Nat)"/>
    <property type="match status" value="1"/>
</dbReference>
<dbReference type="Pfam" id="PF00583">
    <property type="entry name" value="Acetyltransf_1"/>
    <property type="match status" value="1"/>
</dbReference>
<organism evidence="4 5">
    <name type="scientific">Xanthomonas graminis pv. arrhenatheri LMG 727</name>
    <dbReference type="NCBI Taxonomy" id="1195923"/>
    <lineage>
        <taxon>Bacteria</taxon>
        <taxon>Pseudomonadati</taxon>
        <taxon>Pseudomonadota</taxon>
        <taxon>Gammaproteobacteria</taxon>
        <taxon>Lysobacterales</taxon>
        <taxon>Lysobacteraceae</taxon>
        <taxon>Xanthomonas</taxon>
        <taxon>Xanthomonas translucens group</taxon>
        <taxon>Xanthomonas graminis</taxon>
    </lineage>
</organism>
<dbReference type="InterPro" id="IPR000182">
    <property type="entry name" value="GNAT_dom"/>
</dbReference>
<evidence type="ECO:0000313" key="5">
    <source>
        <dbReference type="Proteomes" id="UP000046187"/>
    </source>
</evidence>
<evidence type="ECO:0000256" key="2">
    <source>
        <dbReference type="ARBA" id="ARBA00023315"/>
    </source>
</evidence>
<dbReference type="GO" id="GO:0016747">
    <property type="term" value="F:acyltransferase activity, transferring groups other than amino-acyl groups"/>
    <property type="evidence" value="ECO:0007669"/>
    <property type="project" value="InterPro"/>
</dbReference>
<evidence type="ECO:0000259" key="3">
    <source>
        <dbReference type="PROSITE" id="PS51186"/>
    </source>
</evidence>
<dbReference type="RefSeq" id="WP_053836022.1">
    <property type="nucleotide sequence ID" value="NZ_CXOI01000050.1"/>
</dbReference>
<dbReference type="InterPro" id="IPR050832">
    <property type="entry name" value="Bact_Acetyltransf"/>
</dbReference>
<keyword evidence="5" id="KW-1185">Reference proteome</keyword>
<feature type="domain" description="N-acetyltransferase" evidence="3">
    <location>
        <begin position="5"/>
        <end position="164"/>
    </location>
</feature>
<dbReference type="PROSITE" id="PS51186">
    <property type="entry name" value="GNAT"/>
    <property type="match status" value="1"/>
</dbReference>
<gene>
    <name evidence="4" type="ORF">XTALMG727_2977</name>
</gene>
<dbReference type="EMBL" id="CXOI01000050">
    <property type="protein sequence ID" value="CTP90161.1"/>
    <property type="molecule type" value="Genomic_DNA"/>
</dbReference>
<evidence type="ECO:0000256" key="1">
    <source>
        <dbReference type="ARBA" id="ARBA00022679"/>
    </source>
</evidence>
<accession>A0A0K2ZWI0</accession>
<reference evidence="5" key="1">
    <citation type="submission" date="2015-07" db="EMBL/GenBank/DDBJ databases">
        <authorList>
            <person name="Wibberg D."/>
        </authorList>
    </citation>
    <scope>NUCLEOTIDE SEQUENCE [LARGE SCALE GENOMIC DNA]</scope>
</reference>
<dbReference type="PANTHER" id="PTHR43877">
    <property type="entry name" value="AMINOALKYLPHOSPHONATE N-ACETYLTRANSFERASE-RELATED-RELATED"/>
    <property type="match status" value="1"/>
</dbReference>
<dbReference type="InterPro" id="IPR016181">
    <property type="entry name" value="Acyl_CoA_acyltransferase"/>
</dbReference>
<dbReference type="AlphaFoldDB" id="A0A0K2ZWI0"/>